<dbReference type="PROSITE" id="PS50208">
    <property type="entry name" value="CASPASE_P20"/>
    <property type="match status" value="1"/>
</dbReference>
<dbReference type="InterPro" id="IPR011600">
    <property type="entry name" value="Pept_C14_caspase"/>
</dbReference>
<evidence type="ECO:0000259" key="5">
    <source>
        <dbReference type="PROSITE" id="PS50207"/>
    </source>
</evidence>
<dbReference type="PANTHER" id="PTHR47901">
    <property type="entry name" value="CASPASE RECRUITMENT DOMAIN-CONTAINING PROTEIN 18"/>
    <property type="match status" value="1"/>
</dbReference>
<evidence type="ECO:0000256" key="2">
    <source>
        <dbReference type="PIRSR" id="PIRSR038001-1"/>
    </source>
</evidence>
<evidence type="ECO:0000256" key="1">
    <source>
        <dbReference type="ARBA" id="ARBA00010134"/>
    </source>
</evidence>
<dbReference type="CDD" id="cd00032">
    <property type="entry name" value="CASc"/>
    <property type="match status" value="1"/>
</dbReference>
<dbReference type="PIRSF" id="PIRSF038001">
    <property type="entry name" value="Caspase_ICE"/>
    <property type="match status" value="1"/>
</dbReference>
<gene>
    <name evidence="8" type="ORF">MMEN_LOCUS18317</name>
</gene>
<dbReference type="GO" id="GO:0097169">
    <property type="term" value="C:AIM2 inflammasome complex"/>
    <property type="evidence" value="ECO:0007669"/>
    <property type="project" value="TreeGrafter"/>
</dbReference>
<dbReference type="GO" id="GO:0004197">
    <property type="term" value="F:cysteine-type endopeptidase activity"/>
    <property type="evidence" value="ECO:0007669"/>
    <property type="project" value="InterPro"/>
</dbReference>
<dbReference type="GO" id="GO:0006508">
    <property type="term" value="P:proteolysis"/>
    <property type="evidence" value="ECO:0007669"/>
    <property type="project" value="InterPro"/>
</dbReference>
<dbReference type="InterPro" id="IPR002398">
    <property type="entry name" value="Pept_C14"/>
</dbReference>
<feature type="active site" evidence="2">
    <location>
        <position position="214"/>
    </location>
</feature>
<dbReference type="Pfam" id="PF00656">
    <property type="entry name" value="Peptidase_C14"/>
    <property type="match status" value="1"/>
</dbReference>
<dbReference type="SUPFAM" id="SSF47986">
    <property type="entry name" value="DEATH domain"/>
    <property type="match status" value="1"/>
</dbReference>
<dbReference type="GO" id="GO:0072559">
    <property type="term" value="C:NLRP3 inflammasome complex"/>
    <property type="evidence" value="ECO:0007669"/>
    <property type="project" value="TreeGrafter"/>
</dbReference>
<evidence type="ECO:0000259" key="6">
    <source>
        <dbReference type="PROSITE" id="PS50208"/>
    </source>
</evidence>
<dbReference type="Gene3D" id="1.10.533.10">
    <property type="entry name" value="Death Domain, Fas"/>
    <property type="match status" value="1"/>
</dbReference>
<dbReference type="InterPro" id="IPR015917">
    <property type="entry name" value="Pept_C14A"/>
</dbReference>
<dbReference type="SUPFAM" id="SSF52129">
    <property type="entry name" value="Caspase-like"/>
    <property type="match status" value="1"/>
</dbReference>
<evidence type="ECO:0000313" key="8">
    <source>
        <dbReference type="EMBL" id="CAG6002231.1"/>
    </source>
</evidence>
<dbReference type="InterPro" id="IPR029030">
    <property type="entry name" value="Caspase-like_dom_sf"/>
</dbReference>
<dbReference type="InterPro" id="IPR033139">
    <property type="entry name" value="Caspase_cys_AS"/>
</dbReference>
<dbReference type="AlphaFoldDB" id="A0A8S4BMV2"/>
<dbReference type="PROSITE" id="PS50209">
    <property type="entry name" value="CARD"/>
    <property type="match status" value="1"/>
</dbReference>
<dbReference type="Gene3D" id="3.40.50.1460">
    <property type="match status" value="1"/>
</dbReference>
<evidence type="ECO:0000256" key="3">
    <source>
        <dbReference type="RuleBase" id="RU003971"/>
    </source>
</evidence>
<evidence type="ECO:0000259" key="7">
    <source>
        <dbReference type="PROSITE" id="PS50209"/>
    </source>
</evidence>
<dbReference type="InterPro" id="IPR001309">
    <property type="entry name" value="Pept_C14_p20"/>
</dbReference>
<dbReference type="Pfam" id="PF00619">
    <property type="entry name" value="CARD"/>
    <property type="match status" value="1"/>
</dbReference>
<dbReference type="PANTHER" id="PTHR47901:SF3">
    <property type="entry name" value="CASPASE-1"/>
    <property type="match status" value="1"/>
</dbReference>
<dbReference type="SMART" id="SM00115">
    <property type="entry name" value="CASc"/>
    <property type="match status" value="1"/>
</dbReference>
<name>A0A8S4BMV2_9TELE</name>
<feature type="domain" description="CARD" evidence="7">
    <location>
        <begin position="1"/>
        <end position="91"/>
    </location>
</feature>
<dbReference type="CDD" id="cd08325">
    <property type="entry name" value="CARD_CASP1-like"/>
    <property type="match status" value="1"/>
</dbReference>
<keyword evidence="9" id="KW-1185">Reference proteome</keyword>
<accession>A0A8S4BMV2</accession>
<dbReference type="InterPro" id="IPR002138">
    <property type="entry name" value="Pept_C14_p10"/>
</dbReference>
<protein>
    <submittedName>
        <fullName evidence="8">(Atlantic silverside) hypothetical protein</fullName>
    </submittedName>
</protein>
<dbReference type="PROSITE" id="PS50207">
    <property type="entry name" value="CASPASE_P10"/>
    <property type="match status" value="1"/>
</dbReference>
<dbReference type="SMART" id="SM00114">
    <property type="entry name" value="CARD"/>
    <property type="match status" value="1"/>
</dbReference>
<dbReference type="GO" id="GO:0072557">
    <property type="term" value="C:IPAF inflammasome complex"/>
    <property type="evidence" value="ECO:0007669"/>
    <property type="project" value="TreeGrafter"/>
</dbReference>
<comment type="caution">
    <text evidence="8">The sequence shown here is derived from an EMBL/GenBank/DDBJ whole genome shotgun (WGS) entry which is preliminary data.</text>
</comment>
<dbReference type="PRINTS" id="PR00376">
    <property type="entry name" value="IL1BCENZYME"/>
</dbReference>
<sequence length="378" mass="42392">MADKELSRVRLNFVGKVSKGVLKDLLDGLLEDGVLNEGEVESILEENSTKKDKARALIDSVRMKGSTASRKMIVRLEIIDPTLHSELGLSCGQLAQPDGKPQKDEGSSFTPTSSIESFWKTSQNDPDTYPVTKTAFGNRVALLITNIKFSVERLNRNGAERDEENMEKLLSSFGYEVVKHRNLSAKEIDDAIMKFSKHPKLRETDSVFVVIMSHGKLGAVCGVESEVDGEDDFPINRIYDHLSPQKCTALLDKPKVIIIQACRGGEKGGVLVGDSINQPVAEEDFEDDTLKFVHKEKDFISLLSSTPDTVSYRHTHLGSLLIQYINEVFNESACKDPIQELFRKVMLRFESFQNTNKLQMATVDRCTLTRHFYLYPGL</sequence>
<organism evidence="8 9">
    <name type="scientific">Menidia menidia</name>
    <name type="common">Atlantic silverside</name>
    <dbReference type="NCBI Taxonomy" id="238744"/>
    <lineage>
        <taxon>Eukaryota</taxon>
        <taxon>Metazoa</taxon>
        <taxon>Chordata</taxon>
        <taxon>Craniata</taxon>
        <taxon>Vertebrata</taxon>
        <taxon>Euteleostomi</taxon>
        <taxon>Actinopterygii</taxon>
        <taxon>Neopterygii</taxon>
        <taxon>Teleostei</taxon>
        <taxon>Neoteleostei</taxon>
        <taxon>Acanthomorphata</taxon>
        <taxon>Ovalentaria</taxon>
        <taxon>Atherinomorphae</taxon>
        <taxon>Atheriniformes</taxon>
        <taxon>Atherinopsidae</taxon>
        <taxon>Menidiinae</taxon>
        <taxon>Menidia</taxon>
    </lineage>
</organism>
<feature type="domain" description="Caspase family p10" evidence="5">
    <location>
        <begin position="289"/>
        <end position="376"/>
    </location>
</feature>
<evidence type="ECO:0000313" key="9">
    <source>
        <dbReference type="Proteomes" id="UP000677803"/>
    </source>
</evidence>
<dbReference type="OrthoDB" id="6097640at2759"/>
<reference evidence="8" key="1">
    <citation type="submission" date="2021-05" db="EMBL/GenBank/DDBJ databases">
        <authorList>
            <person name="Tigano A."/>
        </authorList>
    </citation>
    <scope>NUCLEOTIDE SEQUENCE</scope>
</reference>
<dbReference type="GO" id="GO:0042981">
    <property type="term" value="P:regulation of apoptotic process"/>
    <property type="evidence" value="ECO:0007669"/>
    <property type="project" value="InterPro"/>
</dbReference>
<feature type="active site" evidence="2">
    <location>
        <position position="262"/>
    </location>
</feature>
<dbReference type="EMBL" id="CAJRST010037777">
    <property type="protein sequence ID" value="CAG6002231.1"/>
    <property type="molecule type" value="Genomic_DNA"/>
</dbReference>
<comment type="similarity">
    <text evidence="1 3">Belongs to the peptidase C14A family.</text>
</comment>
<dbReference type="InterPro" id="IPR011029">
    <property type="entry name" value="DEATH-like_dom_sf"/>
</dbReference>
<feature type="compositionally biased region" description="Polar residues" evidence="4">
    <location>
        <begin position="107"/>
        <end position="123"/>
    </location>
</feature>
<proteinExistence type="inferred from homology"/>
<dbReference type="Proteomes" id="UP000677803">
    <property type="component" value="Unassembled WGS sequence"/>
</dbReference>
<feature type="domain" description="Caspase family p20" evidence="6">
    <location>
        <begin position="137"/>
        <end position="266"/>
    </location>
</feature>
<evidence type="ECO:0000256" key="4">
    <source>
        <dbReference type="SAM" id="MobiDB-lite"/>
    </source>
</evidence>
<feature type="region of interest" description="Disordered" evidence="4">
    <location>
        <begin position="91"/>
        <end position="123"/>
    </location>
</feature>
<dbReference type="PROSITE" id="PS01122">
    <property type="entry name" value="CASPASE_CYS"/>
    <property type="match status" value="1"/>
</dbReference>
<dbReference type="InterPro" id="IPR001315">
    <property type="entry name" value="CARD"/>
</dbReference>
<dbReference type="GO" id="GO:0050727">
    <property type="term" value="P:regulation of inflammatory response"/>
    <property type="evidence" value="ECO:0007669"/>
    <property type="project" value="TreeGrafter"/>
</dbReference>